<dbReference type="PANTHER" id="PTHR11575:SF24">
    <property type="entry name" value="5'-NUCLEOTIDASE"/>
    <property type="match status" value="1"/>
</dbReference>
<keyword evidence="1 2" id="KW-0732">Signal</keyword>
<dbReference type="Pfam" id="PF00395">
    <property type="entry name" value="SLH"/>
    <property type="match status" value="3"/>
</dbReference>
<dbReference type="GO" id="GO:0000166">
    <property type="term" value="F:nucleotide binding"/>
    <property type="evidence" value="ECO:0007669"/>
    <property type="project" value="UniProtKB-KW"/>
</dbReference>
<feature type="signal peptide" evidence="2">
    <location>
        <begin position="1"/>
        <end position="32"/>
    </location>
</feature>
<dbReference type="PRINTS" id="PR01607">
    <property type="entry name" value="APYRASEFAMLY"/>
</dbReference>
<dbReference type="SUPFAM" id="SSF56300">
    <property type="entry name" value="Metallo-dependent phosphatases"/>
    <property type="match status" value="1"/>
</dbReference>
<dbReference type="InterPro" id="IPR006179">
    <property type="entry name" value="5_nucleotidase/apyrase"/>
</dbReference>
<dbReference type="PANTHER" id="PTHR11575">
    <property type="entry name" value="5'-NUCLEOTIDASE-RELATED"/>
    <property type="match status" value="1"/>
</dbReference>
<gene>
    <name evidence="4" type="ORF">ACZ11_23145</name>
</gene>
<dbReference type="InterPro" id="IPR029052">
    <property type="entry name" value="Metallo-depent_PP-like"/>
</dbReference>
<proteinExistence type="inferred from homology"/>
<comment type="caution">
    <text evidence="4">The sequence shown here is derived from an EMBL/GenBank/DDBJ whole genome shotgun (WGS) entry which is preliminary data.</text>
</comment>
<dbReference type="Gene3D" id="3.60.21.10">
    <property type="match status" value="1"/>
</dbReference>
<accession>A0A0K9F256</accession>
<dbReference type="AlphaFoldDB" id="A0A0K9F256"/>
<evidence type="ECO:0000256" key="1">
    <source>
        <dbReference type="ARBA" id="ARBA00022729"/>
    </source>
</evidence>
<evidence type="ECO:0000256" key="2">
    <source>
        <dbReference type="RuleBase" id="RU362119"/>
    </source>
</evidence>
<dbReference type="SUPFAM" id="SSF55816">
    <property type="entry name" value="5'-nucleotidase (syn. UDP-sugar hydrolase), C-terminal domain"/>
    <property type="match status" value="1"/>
</dbReference>
<protein>
    <submittedName>
        <fullName evidence="4">5'-nucleotidase</fullName>
    </submittedName>
</protein>
<dbReference type="InterPro" id="IPR036907">
    <property type="entry name" value="5'-Nucleotdase_C_sf"/>
</dbReference>
<name>A0A0K9F256_9BACI</name>
<dbReference type="InterPro" id="IPR001119">
    <property type="entry name" value="SLH_dom"/>
</dbReference>
<reference evidence="5" key="1">
    <citation type="submission" date="2015-07" db="EMBL/GenBank/DDBJ databases">
        <authorList>
            <consortium name="Consortium for Microbial Forensics and Genomics (microFORGE)"/>
            <person name="Knight B.M."/>
            <person name="Roberts D.P."/>
            <person name="Lin D."/>
            <person name="Hari K."/>
            <person name="Fletcher J."/>
            <person name="Melcher U."/>
            <person name="Blagden T."/>
            <person name="Winegar R.A."/>
        </authorList>
    </citation>
    <scope>NUCLEOTIDE SEQUENCE [LARGE SCALE GENOMIC DNA]</scope>
    <source>
        <strain evidence="5">DSM 23493</strain>
    </source>
</reference>
<dbReference type="InterPro" id="IPR004843">
    <property type="entry name" value="Calcineurin-like_PHP"/>
</dbReference>
<dbReference type="Gene3D" id="3.90.780.10">
    <property type="entry name" value="5'-Nucleotidase, C-terminal domain"/>
    <property type="match status" value="1"/>
</dbReference>
<dbReference type="InterPro" id="IPR008334">
    <property type="entry name" value="5'-Nucleotdase_C"/>
</dbReference>
<dbReference type="GO" id="GO:0016787">
    <property type="term" value="F:hydrolase activity"/>
    <property type="evidence" value="ECO:0007669"/>
    <property type="project" value="UniProtKB-KW"/>
</dbReference>
<evidence type="ECO:0000313" key="5">
    <source>
        <dbReference type="Proteomes" id="UP000037326"/>
    </source>
</evidence>
<keyword evidence="2" id="KW-0547">Nucleotide-binding</keyword>
<dbReference type="EMBL" id="LFXJ01000013">
    <property type="protein sequence ID" value="KMY28143.1"/>
    <property type="molecule type" value="Genomic_DNA"/>
</dbReference>
<evidence type="ECO:0000313" key="4">
    <source>
        <dbReference type="EMBL" id="KMY28143.1"/>
    </source>
</evidence>
<keyword evidence="2" id="KW-0378">Hydrolase</keyword>
<feature type="domain" description="SLH" evidence="3">
    <location>
        <begin position="548"/>
        <end position="611"/>
    </location>
</feature>
<dbReference type="GO" id="GO:0009166">
    <property type="term" value="P:nucleotide catabolic process"/>
    <property type="evidence" value="ECO:0007669"/>
    <property type="project" value="InterPro"/>
</dbReference>
<organism evidence="4 5">
    <name type="scientific">Lysinibacillus xylanilyticus</name>
    <dbReference type="NCBI Taxonomy" id="582475"/>
    <lineage>
        <taxon>Bacteria</taxon>
        <taxon>Bacillati</taxon>
        <taxon>Bacillota</taxon>
        <taxon>Bacilli</taxon>
        <taxon>Bacillales</taxon>
        <taxon>Bacillaceae</taxon>
        <taxon>Lysinibacillus</taxon>
    </lineage>
</organism>
<sequence>MRRNSLMKWVKSIAATTLAASLLATPGFAAHAAEATPTATKDGFKLTILHSNDTHAHVEDAPKRATKVKELRAANANSLLLDAGDVFSGTLYFNEFAGEADMKLMNLMGYDAMTFGNHEFDLGSSPEGHAALAKFVKGAEFPLLGSNLDFSKDSLFDGLQFKTVTKDFKNGQIYDGIIKEINGEKVGIFSLTTEETPTISSVANVKFANYVDSAKKAVAEFEKQGVNKIIALTHIGYDDSADWDNDQLLAKTVEGIDVIVGGHTHTKLDKPVKAETPFKNPTIIVQTGQYSENLGELDLTFNDNGAVVDYFGQLHALNDKEKPVAADPEATALLAPYKEKISKILNQSTGNTAVSLLNGGRNLWGVRAGETNLGNLITDGMLAGAKKIDPEVQFAFQNGGGIRASIDAGDITVGEVMTVMPFGNTLGIVKLKGAEIYEIAEHSVKDFPKEFGGFLHFSGLQVEFDGKAPAGKRVTSIKLNGKELDKAAYYKAATNTFTAKGGDGYDTLKKVYEDGRVSEPGTIDYEMFIEHLDTLKKVDPKVEGRIIATIPFKDIAKGSETEGYVRDLYYRDLAKGTSATTYSPNANLTRAQAASFISRALKLEAKGQASFSDIANLNDATQKEIAALAEAGIVQGTNGKFNPNAKVKRYELALMFTRAYNLQHDAKTGLKADFSDISKYDTETQNAIALMKDLKIVSGANGKFMPGDNATRAHMAKMLSNYIPFVKESKESK</sequence>
<dbReference type="Proteomes" id="UP000037326">
    <property type="component" value="Unassembled WGS sequence"/>
</dbReference>
<feature type="domain" description="SLH" evidence="3">
    <location>
        <begin position="671"/>
        <end position="733"/>
    </location>
</feature>
<comment type="similarity">
    <text evidence="2">Belongs to the 5'-nucleotidase family.</text>
</comment>
<dbReference type="OrthoDB" id="9801679at2"/>
<dbReference type="PROSITE" id="PS51272">
    <property type="entry name" value="SLH"/>
    <property type="match status" value="3"/>
</dbReference>
<feature type="chain" id="PRO_5005393745" evidence="2">
    <location>
        <begin position="33"/>
        <end position="733"/>
    </location>
</feature>
<dbReference type="Pfam" id="PF02872">
    <property type="entry name" value="5_nucleotid_C"/>
    <property type="match status" value="1"/>
</dbReference>
<dbReference type="Pfam" id="PF00149">
    <property type="entry name" value="Metallophos"/>
    <property type="match status" value="1"/>
</dbReference>
<dbReference type="PATRIC" id="fig|582475.4.peg.4583"/>
<feature type="domain" description="SLH" evidence="3">
    <location>
        <begin position="612"/>
        <end position="670"/>
    </location>
</feature>
<evidence type="ECO:0000259" key="3">
    <source>
        <dbReference type="PROSITE" id="PS51272"/>
    </source>
</evidence>